<name>D2ZTM8_NEIM2</name>
<keyword evidence="1" id="KW-0472">Membrane</keyword>
<keyword evidence="1" id="KW-0812">Transmembrane</keyword>
<accession>D2ZTM8</accession>
<keyword evidence="1" id="KW-1133">Transmembrane helix</keyword>
<feature type="transmembrane region" description="Helical" evidence="1">
    <location>
        <begin position="38"/>
        <end position="55"/>
    </location>
</feature>
<organism evidence="2 3">
    <name type="scientific">Neisseria mucosa (strain ATCC 25996 / DSM 4631 / NCTC 10774 / M26)</name>
    <dbReference type="NCBI Taxonomy" id="546266"/>
    <lineage>
        <taxon>Bacteria</taxon>
        <taxon>Pseudomonadati</taxon>
        <taxon>Pseudomonadota</taxon>
        <taxon>Betaproteobacteria</taxon>
        <taxon>Neisseriales</taxon>
        <taxon>Neisseriaceae</taxon>
        <taxon>Neisseria</taxon>
    </lineage>
</organism>
<dbReference type="AlphaFoldDB" id="D2ZTM8"/>
<evidence type="ECO:0000313" key="3">
    <source>
        <dbReference type="Proteomes" id="UP000003344"/>
    </source>
</evidence>
<evidence type="ECO:0000256" key="1">
    <source>
        <dbReference type="SAM" id="Phobius"/>
    </source>
</evidence>
<proteinExistence type="predicted"/>
<dbReference type="Proteomes" id="UP000003344">
    <property type="component" value="Unassembled WGS sequence"/>
</dbReference>
<evidence type="ECO:0000313" key="2">
    <source>
        <dbReference type="EMBL" id="EFC89549.1"/>
    </source>
</evidence>
<protein>
    <submittedName>
        <fullName evidence="2">Uncharacterized protein</fullName>
    </submittedName>
</protein>
<gene>
    <name evidence="2" type="ORF">NEIMUCOT_03965</name>
</gene>
<sequence length="56" mass="6427">MLDNYVYTYIIQCIGAVKPDTGKAPPERGCYGRKKMKSYLQILFFLFLILVSGKAY</sequence>
<reference evidence="2 3" key="1">
    <citation type="submission" date="2009-10" db="EMBL/GenBank/DDBJ databases">
        <authorList>
            <person name="Weinstock G."/>
            <person name="Sodergren E."/>
            <person name="Clifton S."/>
            <person name="Fulton L."/>
            <person name="Fulton B."/>
            <person name="Courtney L."/>
            <person name="Fronick C."/>
            <person name="Harrison M."/>
            <person name="Strong C."/>
            <person name="Farmer C."/>
            <person name="Delahaunty K."/>
            <person name="Markovic C."/>
            <person name="Hall O."/>
            <person name="Minx P."/>
            <person name="Tomlinson C."/>
            <person name="Mitreva M."/>
            <person name="Nelson J."/>
            <person name="Hou S."/>
            <person name="Wollam A."/>
            <person name="Pepin K.H."/>
            <person name="Johnson M."/>
            <person name="Bhonagiri V."/>
            <person name="Nash W.E."/>
            <person name="Warren W."/>
            <person name="Chinwalla A."/>
            <person name="Mardis E.R."/>
            <person name="Wilson R.K."/>
        </authorList>
    </citation>
    <scope>NUCLEOTIDE SEQUENCE [LARGE SCALE GENOMIC DNA]</scope>
    <source>
        <strain evidence="3">ATCC 25996 / DSM 4631 / NCTC 10774 / M26</strain>
    </source>
</reference>
<comment type="caution">
    <text evidence="2">The sequence shown here is derived from an EMBL/GenBank/DDBJ whole genome shotgun (WGS) entry which is preliminary data.</text>
</comment>
<dbReference type="STRING" id="546266.NEIMUCOT_03965"/>
<dbReference type="EMBL" id="ACDX02000002">
    <property type="protein sequence ID" value="EFC89549.1"/>
    <property type="molecule type" value="Genomic_DNA"/>
</dbReference>